<evidence type="ECO:0000256" key="6">
    <source>
        <dbReference type="RuleBase" id="RU364010"/>
    </source>
</evidence>
<protein>
    <recommendedName>
        <fullName evidence="6">V-type proton ATPase subunit C</fullName>
    </recommendedName>
</protein>
<reference evidence="7 8" key="1">
    <citation type="submission" date="2024-09" db="EMBL/GenBank/DDBJ databases">
        <title>Chromosome-scale assembly of Riccia fluitans.</title>
        <authorList>
            <person name="Paukszto L."/>
            <person name="Sawicki J."/>
            <person name="Karawczyk K."/>
            <person name="Piernik-Szablinska J."/>
            <person name="Szczecinska M."/>
            <person name="Mazdziarz M."/>
        </authorList>
    </citation>
    <scope>NUCLEOTIDE SEQUENCE [LARGE SCALE GENOMIC DNA]</scope>
    <source>
        <strain evidence="7">Rf_01</strain>
        <tissue evidence="7">Aerial parts of the thallus</tissue>
    </source>
</reference>
<comment type="function">
    <text evidence="5">Subunit of the peripheral V1 complex of vacuolar ATPase. Subunit C is necessary for the assembly of the catalytic sector of the enzyme and is likely to have a specific function in its catalytic activity. V-ATPase is responsible for acidifying a variety of intracellular compartments in eukaryotic cells.</text>
</comment>
<dbReference type="PANTHER" id="PTHR10137">
    <property type="entry name" value="V-TYPE PROTON ATPASE SUBUNIT C"/>
    <property type="match status" value="1"/>
</dbReference>
<gene>
    <name evidence="7" type="ORF">R1flu_016758</name>
</gene>
<sequence length="377" mass="42995">MASRYCLISLPLQDSVSITWSLLQQKLKNVAFDVFPYKFQIPELRVGTLDSLLTLSDDLAKANVVVEGISNKIRRQIEDLERASGQEFPHLSVDGVPVDAYMTKFNWDEAKYPVMSPLREIVDNIHENVVKLEDDLKVRVAEYNNVKSQLTAIQRKQTGSMAVRDLSNLLRAEDIVASEHLTTLLVIVGKYSQKEWLSSYETLSDFVVPRSSKKITEDSEYALYTVVLFKKVADTFRTAVRERSFQVRDYEFDPENKQQKEVELNQLTKDQAELRDSLLQWCKASYGEVFSAWMHICAVRIFTESILRYGLPPAFLAAVLPFNTKNEKRIRQALETLASKGSNSSFWKSDEDSAGMAGLTGGEAEVHPYNVSMHFRR</sequence>
<comment type="subunit">
    <text evidence="6">V-ATPase is a heteromultimeric enzyme composed of a peripheral catalytic V1 complex (components A to H) attached to an integral membrane V0 proton pore complex.</text>
</comment>
<dbReference type="PANTHER" id="PTHR10137:SF0">
    <property type="entry name" value="V-TYPE PROTON ATPASE SUBUNIT C"/>
    <property type="match status" value="1"/>
</dbReference>
<dbReference type="Gene3D" id="3.30.70.1180">
    <property type="entry name" value="Vacuolar atp synthase subunit c, domain 1"/>
    <property type="match status" value="1"/>
</dbReference>
<evidence type="ECO:0000256" key="3">
    <source>
        <dbReference type="ARBA" id="ARBA00022781"/>
    </source>
</evidence>
<name>A0ABD1YMS4_9MARC</name>
<comment type="caution">
    <text evidence="7">The sequence shown here is derived from an EMBL/GenBank/DDBJ whole genome shotgun (WGS) entry which is preliminary data.</text>
</comment>
<evidence type="ECO:0000256" key="1">
    <source>
        <dbReference type="ARBA" id="ARBA00006138"/>
    </source>
</evidence>
<keyword evidence="8" id="KW-1185">Reference proteome</keyword>
<dbReference type="GO" id="GO:1902600">
    <property type="term" value="P:proton transmembrane transport"/>
    <property type="evidence" value="ECO:0007669"/>
    <property type="project" value="UniProtKB-KW"/>
</dbReference>
<dbReference type="AlphaFoldDB" id="A0ABD1YMS4"/>
<organism evidence="7 8">
    <name type="scientific">Riccia fluitans</name>
    <dbReference type="NCBI Taxonomy" id="41844"/>
    <lineage>
        <taxon>Eukaryota</taxon>
        <taxon>Viridiplantae</taxon>
        <taxon>Streptophyta</taxon>
        <taxon>Embryophyta</taxon>
        <taxon>Marchantiophyta</taxon>
        <taxon>Marchantiopsida</taxon>
        <taxon>Marchantiidae</taxon>
        <taxon>Marchantiales</taxon>
        <taxon>Ricciaceae</taxon>
        <taxon>Riccia</taxon>
    </lineage>
</organism>
<comment type="similarity">
    <text evidence="1 6">Belongs to the V-ATPase C subunit family.</text>
</comment>
<dbReference type="Gene3D" id="3.30.70.100">
    <property type="match status" value="1"/>
</dbReference>
<evidence type="ECO:0000256" key="4">
    <source>
        <dbReference type="ARBA" id="ARBA00023065"/>
    </source>
</evidence>
<dbReference type="InterPro" id="IPR036132">
    <property type="entry name" value="Vac_ATP_synth_c_sf"/>
</dbReference>
<proteinExistence type="inferred from homology"/>
<dbReference type="Pfam" id="PF03223">
    <property type="entry name" value="V-ATPase_C"/>
    <property type="match status" value="1"/>
</dbReference>
<comment type="function">
    <text evidence="6">Subunit of the V1 complex of vacuolar(H+)-ATPase (V-ATPase), a multisubunit enzyme composed of a peripheral complex (V1) that hydrolyzes ATP and a membrane integral complex (V0) that translocates protons. V-ATPase is responsible for acidifying and maintaining the pH of intracellular compartments and in some cell types, is targeted to the plasma membrane, where it is responsible for acidifying the extracellular environment. Subunit C is necessary for the assembly of the catalytic sector of the enzyme and is likely to have a specific function in its catalytic activity.</text>
</comment>
<dbReference type="Gene3D" id="1.20.1460.10">
    <property type="entry name" value="subunit c (vma5p) of the yeast v-atpase, domain 2"/>
    <property type="match status" value="1"/>
</dbReference>
<evidence type="ECO:0000256" key="2">
    <source>
        <dbReference type="ARBA" id="ARBA00022448"/>
    </source>
</evidence>
<dbReference type="CDD" id="cd14785">
    <property type="entry name" value="V-ATPase_C"/>
    <property type="match status" value="1"/>
</dbReference>
<dbReference type="FunFam" id="3.30.70.100:FF:000002">
    <property type="entry name" value="V-type proton ATPase subunit C"/>
    <property type="match status" value="1"/>
</dbReference>
<dbReference type="SUPFAM" id="SSF118203">
    <property type="entry name" value="Vacuolar ATP synthase subunit C"/>
    <property type="match status" value="1"/>
</dbReference>
<evidence type="ECO:0000256" key="5">
    <source>
        <dbReference type="ARBA" id="ARBA00025445"/>
    </source>
</evidence>
<dbReference type="EMBL" id="JBHFFA010000004">
    <property type="protein sequence ID" value="KAL2632072.1"/>
    <property type="molecule type" value="Genomic_DNA"/>
</dbReference>
<keyword evidence="2 6" id="KW-0813">Transport</keyword>
<evidence type="ECO:0000313" key="7">
    <source>
        <dbReference type="EMBL" id="KAL2632072.1"/>
    </source>
</evidence>
<accession>A0ABD1YMS4</accession>
<dbReference type="Proteomes" id="UP001605036">
    <property type="component" value="Unassembled WGS sequence"/>
</dbReference>
<keyword evidence="3 6" id="KW-0375">Hydrogen ion transport</keyword>
<evidence type="ECO:0000313" key="8">
    <source>
        <dbReference type="Proteomes" id="UP001605036"/>
    </source>
</evidence>
<dbReference type="InterPro" id="IPR004907">
    <property type="entry name" value="ATPase_V1-cplx_csu"/>
</dbReference>
<keyword evidence="4 6" id="KW-0406">Ion transport</keyword>